<accession>A0A1G7U1S1</accession>
<comment type="pathway">
    <text evidence="1">Amino-acid biosynthesis; L-asparagine biosynthesis; L-asparagine from L-aspartate (L-Gln route): step 1/1.</text>
</comment>
<feature type="active site" description="For GATase activity" evidence="8">
    <location>
        <position position="2"/>
    </location>
</feature>
<keyword evidence="14" id="KW-1185">Reference proteome</keyword>
<sequence length="604" mass="64707">MCGIAGILADGPLPEAALADLAHTLAGALAHRGPDGAGWHLDPARGAALVHTRLAIVDVAGGDQPFVDAAGRVLVANGEIYNHLDLRAFLEAEGAAPAWRSGSDCEPLLPLFAHLGEGFLGRLRGMVGLALLEPVADHRARVLLARDPFGIKPLYVAETTFEGRPATLFASEPRALLASRLIPRAADPGKLAELLQLQFTTGRPTALPGIERVLPGETVWLEGGRVHSRTRRHPLPPRPTSGPPTEPLQAIDRHLEDTVEAHRMADVPIGMFLSGGLDSATLLSLMARRPGPPVKAFTAAFPGSAAADERARARAVAQAAGAEHIDLEVTRGDFLTHLPAIAACLDDPAADYAIVPTWLLARRAAQEVKVVLTGEGGDELLAGYGRYRAATRPWPLARPMRRRGTFDGLGVLADPPTGWRDGIAAAERGAAELGLKGLKRAQWVDLADWLPHDLLAKLDRCLMAHGLEGRVPFLDPVFAPFAFHLPDGLKVKGRLGKWLLRQWLAEHAPAAAPMAPKQGFTVPVGEWIASQGKRLGPLVAAQPGIASLTRPAEVRRLFASLDRQSDGRARFAAWSLLFTALWHQHHVMDLPADGDVFETLTRRG</sequence>
<dbReference type="PANTHER" id="PTHR43284:SF1">
    <property type="entry name" value="ASPARAGINE SYNTHETASE"/>
    <property type="match status" value="1"/>
</dbReference>
<dbReference type="RefSeq" id="WP_092614048.1">
    <property type="nucleotide sequence ID" value="NZ_FNCV01000001.1"/>
</dbReference>
<dbReference type="InterPro" id="IPR006426">
    <property type="entry name" value="Asn_synth_AEB"/>
</dbReference>
<dbReference type="SUPFAM" id="SSF56235">
    <property type="entry name" value="N-terminal nucleophile aminohydrolases (Ntn hydrolases)"/>
    <property type="match status" value="1"/>
</dbReference>
<proteinExistence type="inferred from homology"/>
<dbReference type="EC" id="6.3.5.4" evidence="3"/>
<dbReference type="EMBL" id="FNCV01000001">
    <property type="protein sequence ID" value="SDG41476.1"/>
    <property type="molecule type" value="Genomic_DNA"/>
</dbReference>
<evidence type="ECO:0000256" key="9">
    <source>
        <dbReference type="PIRSR" id="PIRSR001589-2"/>
    </source>
</evidence>
<dbReference type="Proteomes" id="UP000217076">
    <property type="component" value="Unassembled WGS sequence"/>
</dbReference>
<keyword evidence="8" id="KW-0028">Amino-acid biosynthesis</keyword>
<evidence type="ECO:0000256" key="2">
    <source>
        <dbReference type="ARBA" id="ARBA00005752"/>
    </source>
</evidence>
<feature type="binding site" evidence="9">
    <location>
        <position position="104"/>
    </location>
    <ligand>
        <name>L-glutamine</name>
        <dbReference type="ChEBI" id="CHEBI:58359"/>
    </ligand>
</feature>
<dbReference type="OrthoDB" id="9763290at2"/>
<keyword evidence="5 9" id="KW-0067">ATP-binding</keyword>
<name>A0A1G7U1S1_9PROT</name>
<dbReference type="Pfam" id="PF13537">
    <property type="entry name" value="GATase_7"/>
    <property type="match status" value="1"/>
</dbReference>
<dbReference type="AlphaFoldDB" id="A0A1G7U1S1"/>
<dbReference type="PIRSF" id="PIRSF001589">
    <property type="entry name" value="Asn_synthetase_glu-h"/>
    <property type="match status" value="1"/>
</dbReference>
<feature type="site" description="Important for beta-aspartyl-AMP intermediate formation" evidence="10">
    <location>
        <position position="375"/>
    </location>
</feature>
<evidence type="ECO:0000256" key="10">
    <source>
        <dbReference type="PIRSR" id="PIRSR001589-3"/>
    </source>
</evidence>
<dbReference type="GO" id="GO:0005524">
    <property type="term" value="F:ATP binding"/>
    <property type="evidence" value="ECO:0007669"/>
    <property type="project" value="UniProtKB-KW"/>
</dbReference>
<feature type="compositionally biased region" description="Pro residues" evidence="11">
    <location>
        <begin position="236"/>
        <end position="246"/>
    </location>
</feature>
<evidence type="ECO:0000256" key="6">
    <source>
        <dbReference type="ARBA" id="ARBA00022962"/>
    </source>
</evidence>
<dbReference type="InterPro" id="IPR017932">
    <property type="entry name" value="GATase_2_dom"/>
</dbReference>
<dbReference type="Gene3D" id="3.40.50.620">
    <property type="entry name" value="HUPs"/>
    <property type="match status" value="1"/>
</dbReference>
<keyword evidence="4 9" id="KW-0547">Nucleotide-binding</keyword>
<dbReference type="InterPro" id="IPR051786">
    <property type="entry name" value="ASN_synthetase/amidase"/>
</dbReference>
<dbReference type="PROSITE" id="PS51278">
    <property type="entry name" value="GATASE_TYPE_2"/>
    <property type="match status" value="1"/>
</dbReference>
<dbReference type="InterPro" id="IPR014729">
    <property type="entry name" value="Rossmann-like_a/b/a_fold"/>
</dbReference>
<dbReference type="CDD" id="cd00712">
    <property type="entry name" value="AsnB"/>
    <property type="match status" value="1"/>
</dbReference>
<comment type="catalytic activity">
    <reaction evidence="7">
        <text>L-aspartate + L-glutamine + ATP + H2O = L-asparagine + L-glutamate + AMP + diphosphate + H(+)</text>
        <dbReference type="Rhea" id="RHEA:12228"/>
        <dbReference type="ChEBI" id="CHEBI:15377"/>
        <dbReference type="ChEBI" id="CHEBI:15378"/>
        <dbReference type="ChEBI" id="CHEBI:29985"/>
        <dbReference type="ChEBI" id="CHEBI:29991"/>
        <dbReference type="ChEBI" id="CHEBI:30616"/>
        <dbReference type="ChEBI" id="CHEBI:33019"/>
        <dbReference type="ChEBI" id="CHEBI:58048"/>
        <dbReference type="ChEBI" id="CHEBI:58359"/>
        <dbReference type="ChEBI" id="CHEBI:456215"/>
        <dbReference type="EC" id="6.3.5.4"/>
    </reaction>
</comment>
<comment type="similarity">
    <text evidence="2">Belongs to the asparagine synthetase family.</text>
</comment>
<evidence type="ECO:0000256" key="3">
    <source>
        <dbReference type="ARBA" id="ARBA00012737"/>
    </source>
</evidence>
<organism evidence="13 14">
    <name type="scientific">Roseospirillum parvum</name>
    <dbReference type="NCBI Taxonomy" id="83401"/>
    <lineage>
        <taxon>Bacteria</taxon>
        <taxon>Pseudomonadati</taxon>
        <taxon>Pseudomonadota</taxon>
        <taxon>Alphaproteobacteria</taxon>
        <taxon>Rhodospirillales</taxon>
        <taxon>Rhodospirillaceae</taxon>
        <taxon>Roseospirillum</taxon>
    </lineage>
</organism>
<dbReference type="Pfam" id="PF00733">
    <property type="entry name" value="Asn_synthase"/>
    <property type="match status" value="1"/>
</dbReference>
<feature type="region of interest" description="Disordered" evidence="11">
    <location>
        <begin position="228"/>
        <end position="247"/>
    </location>
</feature>
<dbReference type="STRING" id="83401.SAMN05421742_101176"/>
<dbReference type="GO" id="GO:0004066">
    <property type="term" value="F:asparagine synthase (glutamine-hydrolyzing) activity"/>
    <property type="evidence" value="ECO:0007669"/>
    <property type="project" value="UniProtKB-EC"/>
</dbReference>
<feature type="domain" description="Glutamine amidotransferase type-2" evidence="12">
    <location>
        <begin position="2"/>
        <end position="224"/>
    </location>
</feature>
<dbReference type="InterPro" id="IPR001962">
    <property type="entry name" value="Asn_synthase"/>
</dbReference>
<dbReference type="GO" id="GO:0005829">
    <property type="term" value="C:cytosol"/>
    <property type="evidence" value="ECO:0007669"/>
    <property type="project" value="TreeGrafter"/>
</dbReference>
<evidence type="ECO:0000313" key="13">
    <source>
        <dbReference type="EMBL" id="SDG41476.1"/>
    </source>
</evidence>
<evidence type="ECO:0000313" key="14">
    <source>
        <dbReference type="Proteomes" id="UP000217076"/>
    </source>
</evidence>
<dbReference type="SUPFAM" id="SSF52402">
    <property type="entry name" value="Adenine nucleotide alpha hydrolases-like"/>
    <property type="match status" value="1"/>
</dbReference>
<evidence type="ECO:0000256" key="11">
    <source>
        <dbReference type="SAM" id="MobiDB-lite"/>
    </source>
</evidence>
<dbReference type="PANTHER" id="PTHR43284">
    <property type="entry name" value="ASPARAGINE SYNTHETASE (GLUTAMINE-HYDROLYZING)"/>
    <property type="match status" value="1"/>
</dbReference>
<dbReference type="InterPro" id="IPR033738">
    <property type="entry name" value="AsnB_N"/>
</dbReference>
<dbReference type="CDD" id="cd01991">
    <property type="entry name" value="Asn_synthase_B_C"/>
    <property type="match status" value="1"/>
</dbReference>
<dbReference type="InterPro" id="IPR029055">
    <property type="entry name" value="Ntn_hydrolases_N"/>
</dbReference>
<evidence type="ECO:0000256" key="7">
    <source>
        <dbReference type="ARBA" id="ARBA00048741"/>
    </source>
</evidence>
<reference evidence="14" key="1">
    <citation type="submission" date="2016-10" db="EMBL/GenBank/DDBJ databases">
        <authorList>
            <person name="Varghese N."/>
            <person name="Submissions S."/>
        </authorList>
    </citation>
    <scope>NUCLEOTIDE SEQUENCE [LARGE SCALE GENOMIC DNA]</scope>
    <source>
        <strain evidence="14">930I</strain>
    </source>
</reference>
<evidence type="ECO:0000256" key="4">
    <source>
        <dbReference type="ARBA" id="ARBA00022741"/>
    </source>
</evidence>
<evidence type="ECO:0000256" key="5">
    <source>
        <dbReference type="ARBA" id="ARBA00022840"/>
    </source>
</evidence>
<evidence type="ECO:0000259" key="12">
    <source>
        <dbReference type="PROSITE" id="PS51278"/>
    </source>
</evidence>
<protein>
    <recommendedName>
        <fullName evidence="3">asparagine synthase (glutamine-hydrolyzing)</fullName>
        <ecNumber evidence="3">6.3.5.4</ecNumber>
    </recommendedName>
</protein>
<dbReference type="NCBIfam" id="TIGR01536">
    <property type="entry name" value="asn_synth_AEB"/>
    <property type="match status" value="1"/>
</dbReference>
<evidence type="ECO:0000256" key="8">
    <source>
        <dbReference type="PIRSR" id="PIRSR001589-1"/>
    </source>
</evidence>
<evidence type="ECO:0000256" key="1">
    <source>
        <dbReference type="ARBA" id="ARBA00005187"/>
    </source>
</evidence>
<gene>
    <name evidence="13" type="ORF">SAMN05421742_101176</name>
</gene>
<keyword evidence="6 8" id="KW-0315">Glutamine amidotransferase</keyword>
<dbReference type="Gene3D" id="3.60.20.10">
    <property type="entry name" value="Glutamine Phosphoribosylpyrophosphate, subunit 1, domain 1"/>
    <property type="match status" value="1"/>
</dbReference>
<keyword evidence="8" id="KW-0061">Asparagine biosynthesis</keyword>
<dbReference type="GO" id="GO:0006529">
    <property type="term" value="P:asparagine biosynthetic process"/>
    <property type="evidence" value="ECO:0007669"/>
    <property type="project" value="UniProtKB-KW"/>
</dbReference>